<evidence type="ECO:0000256" key="1">
    <source>
        <dbReference type="SAM" id="MobiDB-lite"/>
    </source>
</evidence>
<feature type="compositionally biased region" description="Basic and acidic residues" evidence="1">
    <location>
        <begin position="21"/>
        <end position="35"/>
    </location>
</feature>
<accession>A0A059CSJ8</accession>
<feature type="region of interest" description="Disordered" evidence="1">
    <location>
        <begin position="1"/>
        <end position="49"/>
    </location>
</feature>
<evidence type="ECO:0000313" key="2">
    <source>
        <dbReference type="EMBL" id="KCW81352.1"/>
    </source>
</evidence>
<gene>
    <name evidence="2" type="ORF">EUGRSUZ_C02734</name>
</gene>
<name>A0A059CSJ8_EUCGR</name>
<protein>
    <submittedName>
        <fullName evidence="2">Uncharacterized protein</fullName>
    </submittedName>
</protein>
<reference evidence="2" key="1">
    <citation type="submission" date="2013-07" db="EMBL/GenBank/DDBJ databases">
        <title>The genome of Eucalyptus grandis.</title>
        <authorList>
            <person name="Schmutz J."/>
            <person name="Hayes R."/>
            <person name="Myburg A."/>
            <person name="Tuskan G."/>
            <person name="Grattapaglia D."/>
            <person name="Rokhsar D.S."/>
        </authorList>
    </citation>
    <scope>NUCLEOTIDE SEQUENCE</scope>
    <source>
        <tissue evidence="2">Leaf extractions</tissue>
    </source>
</reference>
<dbReference type="EMBL" id="KK198755">
    <property type="protein sequence ID" value="KCW81352.1"/>
    <property type="molecule type" value="Genomic_DNA"/>
</dbReference>
<dbReference type="AlphaFoldDB" id="A0A059CSJ8"/>
<feature type="region of interest" description="Disordered" evidence="1">
    <location>
        <begin position="65"/>
        <end position="96"/>
    </location>
</feature>
<sequence>MRFVSMTGPVEDQRLPPGAPDHGDWSRLFDQDRNRAPHSPAPITDLLAPTPRVVPSSLFASSRFRMTTTMERGGEINGAGDGRRHRRWKQDDGNMDQTSRLLAKTVPHLKRFQT</sequence>
<dbReference type="Gramene" id="KCW81352">
    <property type="protein sequence ID" value="KCW81352"/>
    <property type="gene ID" value="EUGRSUZ_C02734"/>
</dbReference>
<organism evidence="2">
    <name type="scientific">Eucalyptus grandis</name>
    <name type="common">Flooded gum</name>
    <dbReference type="NCBI Taxonomy" id="71139"/>
    <lineage>
        <taxon>Eukaryota</taxon>
        <taxon>Viridiplantae</taxon>
        <taxon>Streptophyta</taxon>
        <taxon>Embryophyta</taxon>
        <taxon>Tracheophyta</taxon>
        <taxon>Spermatophyta</taxon>
        <taxon>Magnoliopsida</taxon>
        <taxon>eudicotyledons</taxon>
        <taxon>Gunneridae</taxon>
        <taxon>Pentapetalae</taxon>
        <taxon>rosids</taxon>
        <taxon>malvids</taxon>
        <taxon>Myrtales</taxon>
        <taxon>Myrtaceae</taxon>
        <taxon>Myrtoideae</taxon>
        <taxon>Eucalypteae</taxon>
        <taxon>Eucalyptus</taxon>
    </lineage>
</organism>
<dbReference type="InParanoid" id="A0A059CSJ8"/>
<proteinExistence type="predicted"/>